<feature type="compositionally biased region" description="Low complexity" evidence="8">
    <location>
        <begin position="909"/>
        <end position="936"/>
    </location>
</feature>
<evidence type="ECO:0000256" key="3">
    <source>
        <dbReference type="ARBA" id="ARBA00022679"/>
    </source>
</evidence>
<dbReference type="InterPro" id="IPR011009">
    <property type="entry name" value="Kinase-like_dom_sf"/>
</dbReference>
<evidence type="ECO:0000256" key="8">
    <source>
        <dbReference type="SAM" id="MobiDB-lite"/>
    </source>
</evidence>
<feature type="region of interest" description="Disordered" evidence="8">
    <location>
        <begin position="959"/>
        <end position="1119"/>
    </location>
</feature>
<dbReference type="PANTHER" id="PTHR24346:SF82">
    <property type="entry name" value="KP78A-RELATED"/>
    <property type="match status" value="1"/>
</dbReference>
<feature type="compositionally biased region" description="Pro residues" evidence="8">
    <location>
        <begin position="807"/>
        <end position="816"/>
    </location>
</feature>
<keyword evidence="6 7" id="KW-0067">ATP-binding</keyword>
<dbReference type="GO" id="GO:0004674">
    <property type="term" value="F:protein serine/threonine kinase activity"/>
    <property type="evidence" value="ECO:0007669"/>
    <property type="project" value="UniProtKB-KW"/>
</dbReference>
<dbReference type="InterPro" id="IPR008271">
    <property type="entry name" value="Ser/Thr_kinase_AS"/>
</dbReference>
<dbReference type="Gene3D" id="1.10.510.10">
    <property type="entry name" value="Transferase(Phosphotransferase) domain 1"/>
    <property type="match status" value="1"/>
</dbReference>
<dbReference type="InterPro" id="IPR017441">
    <property type="entry name" value="Protein_kinase_ATP_BS"/>
</dbReference>
<comment type="caution">
    <text evidence="10">The sequence shown here is derived from an EMBL/GenBank/DDBJ whole genome shotgun (WGS) entry which is preliminary data.</text>
</comment>
<feature type="compositionally biased region" description="Polar residues" evidence="8">
    <location>
        <begin position="23"/>
        <end position="37"/>
    </location>
</feature>
<feature type="compositionally biased region" description="Low complexity" evidence="8">
    <location>
        <begin position="882"/>
        <end position="899"/>
    </location>
</feature>
<evidence type="ECO:0000256" key="7">
    <source>
        <dbReference type="PROSITE-ProRule" id="PRU10141"/>
    </source>
</evidence>
<sequence>MPPHSRGTSETEHPGAGTLFVHGQSTSGPSKRSSLTGPRSRSRTPARLRPSSASRSRERKRAKLVKWPPEWQDASQVREEQVEVGPSGADALLERGIGDYAFLPAPEGLLGRGKFSSVYKVTGPDGKLYALKHTPLHPHHPLIAARLLREPTLLAQLPPHPCLVGVEGWIRTEGHFYLIEQYAATHIPLHLHPLPLRPSRAAYILDQLVSVVRDCMHRGRVCHRDLKGENVLVDIKTGDIVVLDLGLATQFSASEPKLTTCCGSPAFHSPEIVNALNHPPGAVTYYGPELDIWCIALTLLALLSSSRFPLGPSHRSRHIMASRVLDRLQELDTAYPPARPAVNWALTAEEHKQEAKEWDRVRRGLRAFLEMDGIKRMEEFRRYTFGEEWKGRLRSWEVERGPERDKEGEAVFRQISFIPSEIKYTLPLALLPAQEPQIAQETSAPRSLSRTSSPARRIPAEMVLANPTHESDRRVLSYLKYLLRANGILYHCIPSSSFPLLQLVIPLPPPPVPPSPQPEVEGKPTPWLSALFRRSRSTTPRSSSVPASSRNPPPTTPSTPLVPSAYIRCYAQIEFTHPPRRSKTRANSRTPSGVTPRSSTAGPHARRRSTTSATPRSASLAPAYLSGTALRSGAVSPTTPSGGEGSLAVASLQQALLRITESSPSLGTPGGRWASPTSPRAQTFSVDACATDKRQISINSRLGDSGNTSPIISTPTTPGSATPVPLPPTSKPGAVPNPTSPTSRSGSRPPVKRAMTSPRMPTVATMTAALGMHMGPLPAPGTGSGPGPAAGAYRGLPPVSPSLALSPLPPIHPAPHPLSRQVSPTDSGSSPVISDRPSKSRSTSVHRPSRPGSRLNSRAPSRAPSAHTAPSIQEGTTESDETSSTTSSSRPSAGAAAGETSGLPRTSRRPPISRTHSTVSSTAYTSPPSSSETPRPVSYVYIRLSDPRALAVLRKALDVPHDHPVPFSPPARETLSPSLARPTDIRGKQAGRPDDEEEERGRPRSREDPPRSMGTGIGLGLSSGSTSTTGETVAAGDGEGDEGGAREEGKLGGVVVMNEEAGASDISSKGDGGGRKGRREASTGRKVMGLFGLGGPVDVELGGRRRSGGRTSSAPPVST</sequence>
<dbReference type="PANTHER" id="PTHR24346">
    <property type="entry name" value="MAP/MICROTUBULE AFFINITY-REGULATING KINASE"/>
    <property type="match status" value="1"/>
</dbReference>
<feature type="region of interest" description="Disordered" evidence="8">
    <location>
        <begin position="1"/>
        <end position="72"/>
    </location>
</feature>
<proteinExistence type="inferred from homology"/>
<evidence type="ECO:0000256" key="1">
    <source>
        <dbReference type="ARBA" id="ARBA00010791"/>
    </source>
</evidence>
<feature type="region of interest" description="Disordered" evidence="8">
    <location>
        <begin position="697"/>
        <end position="760"/>
    </location>
</feature>
<dbReference type="Pfam" id="PF00069">
    <property type="entry name" value="Pkinase"/>
    <property type="match status" value="1"/>
</dbReference>
<feature type="compositionally biased region" description="Polar residues" evidence="8">
    <location>
        <begin position="820"/>
        <end position="832"/>
    </location>
</feature>
<feature type="compositionally biased region" description="Low complexity" evidence="8">
    <location>
        <begin position="610"/>
        <end position="619"/>
    </location>
</feature>
<dbReference type="Proteomes" id="UP001164286">
    <property type="component" value="Unassembled WGS sequence"/>
</dbReference>
<dbReference type="CDD" id="cd00180">
    <property type="entry name" value="PKc"/>
    <property type="match status" value="1"/>
</dbReference>
<dbReference type="GO" id="GO:0005524">
    <property type="term" value="F:ATP binding"/>
    <property type="evidence" value="ECO:0007669"/>
    <property type="project" value="UniProtKB-UniRule"/>
</dbReference>
<dbReference type="InterPro" id="IPR000719">
    <property type="entry name" value="Prot_kinase_dom"/>
</dbReference>
<evidence type="ECO:0000313" key="11">
    <source>
        <dbReference type="Proteomes" id="UP001164286"/>
    </source>
</evidence>
<feature type="compositionally biased region" description="Low complexity" evidence="8">
    <location>
        <begin position="740"/>
        <end position="749"/>
    </location>
</feature>
<feature type="compositionally biased region" description="Low complexity" evidence="8">
    <location>
        <begin position="1022"/>
        <end position="1036"/>
    </location>
</feature>
<dbReference type="PROSITE" id="PS00107">
    <property type="entry name" value="PROTEIN_KINASE_ATP"/>
    <property type="match status" value="1"/>
</dbReference>
<feature type="region of interest" description="Disordered" evidence="8">
    <location>
        <begin position="534"/>
        <end position="562"/>
    </location>
</feature>
<feature type="compositionally biased region" description="Low complexity" evidence="8">
    <location>
        <begin position="705"/>
        <end position="723"/>
    </location>
</feature>
<feature type="compositionally biased region" description="Polar residues" evidence="8">
    <location>
        <begin position="587"/>
        <end position="601"/>
    </location>
</feature>
<feature type="region of interest" description="Disordered" evidence="8">
    <location>
        <begin position="774"/>
        <end position="936"/>
    </location>
</feature>
<dbReference type="SMART" id="SM00220">
    <property type="entry name" value="S_TKc"/>
    <property type="match status" value="1"/>
</dbReference>
<keyword evidence="11" id="KW-1185">Reference proteome</keyword>
<dbReference type="GeneID" id="77727365"/>
<organism evidence="10 11">
    <name type="scientific">Dioszegia hungarica</name>
    <dbReference type="NCBI Taxonomy" id="4972"/>
    <lineage>
        <taxon>Eukaryota</taxon>
        <taxon>Fungi</taxon>
        <taxon>Dikarya</taxon>
        <taxon>Basidiomycota</taxon>
        <taxon>Agaricomycotina</taxon>
        <taxon>Tremellomycetes</taxon>
        <taxon>Tremellales</taxon>
        <taxon>Bulleribasidiaceae</taxon>
        <taxon>Dioszegia</taxon>
    </lineage>
</organism>
<feature type="compositionally biased region" description="Low complexity" evidence="8">
    <location>
        <begin position="537"/>
        <end position="550"/>
    </location>
</feature>
<dbReference type="PROSITE" id="PS00108">
    <property type="entry name" value="PROTEIN_KINASE_ST"/>
    <property type="match status" value="1"/>
</dbReference>
<dbReference type="AlphaFoldDB" id="A0AA38H0V3"/>
<protein>
    <recommendedName>
        <fullName evidence="9">Protein kinase domain-containing protein</fullName>
    </recommendedName>
</protein>
<evidence type="ECO:0000256" key="6">
    <source>
        <dbReference type="ARBA" id="ARBA00022840"/>
    </source>
</evidence>
<feature type="compositionally biased region" description="Low complexity" evidence="8">
    <location>
        <begin position="789"/>
        <end position="806"/>
    </location>
</feature>
<comment type="similarity">
    <text evidence="1">Belongs to the protein kinase superfamily. CAMK Ser/Thr protein kinase family. NIM1 subfamily.</text>
</comment>
<gene>
    <name evidence="10" type="ORF">MKK02DRAFT_30882</name>
</gene>
<evidence type="ECO:0000256" key="5">
    <source>
        <dbReference type="ARBA" id="ARBA00022777"/>
    </source>
</evidence>
<evidence type="ECO:0000256" key="2">
    <source>
        <dbReference type="ARBA" id="ARBA00022527"/>
    </source>
</evidence>
<feature type="region of interest" description="Disordered" evidence="8">
    <location>
        <begin position="577"/>
        <end position="619"/>
    </location>
</feature>
<reference evidence="10" key="1">
    <citation type="journal article" date="2022" name="G3 (Bethesda)">
        <title>High quality genome of the basidiomycete yeast Dioszegia hungarica PDD-24b-2 isolated from cloud water.</title>
        <authorList>
            <person name="Jarrige D."/>
            <person name="Haridas S."/>
            <person name="Bleykasten-Grosshans C."/>
            <person name="Joly M."/>
            <person name="Nadalig T."/>
            <person name="Sancelme M."/>
            <person name="Vuilleumier S."/>
            <person name="Grigoriev I.V."/>
            <person name="Amato P."/>
            <person name="Bringel F."/>
        </authorList>
    </citation>
    <scope>NUCLEOTIDE SEQUENCE</scope>
    <source>
        <strain evidence="10">PDD-24b-2</strain>
    </source>
</reference>
<name>A0AA38H0V3_9TREE</name>
<dbReference type="GO" id="GO:0005737">
    <property type="term" value="C:cytoplasm"/>
    <property type="evidence" value="ECO:0007669"/>
    <property type="project" value="TreeGrafter"/>
</dbReference>
<dbReference type="PROSITE" id="PS50011">
    <property type="entry name" value="PROTEIN_KINASE_DOM"/>
    <property type="match status" value="1"/>
</dbReference>
<dbReference type="RefSeq" id="XP_052941677.1">
    <property type="nucleotide sequence ID" value="XM_053088160.1"/>
</dbReference>
<keyword evidence="4 7" id="KW-0547">Nucleotide-binding</keyword>
<evidence type="ECO:0000256" key="4">
    <source>
        <dbReference type="ARBA" id="ARBA00022741"/>
    </source>
</evidence>
<dbReference type="SUPFAM" id="SSF56112">
    <property type="entry name" value="Protein kinase-like (PK-like)"/>
    <property type="match status" value="1"/>
</dbReference>
<evidence type="ECO:0000313" key="10">
    <source>
        <dbReference type="EMBL" id="KAI9631900.1"/>
    </source>
</evidence>
<dbReference type="GO" id="GO:0035556">
    <property type="term" value="P:intracellular signal transduction"/>
    <property type="evidence" value="ECO:0007669"/>
    <property type="project" value="TreeGrafter"/>
</dbReference>
<feature type="compositionally biased region" description="Basic and acidic residues" evidence="8">
    <location>
        <begin position="983"/>
        <end position="1010"/>
    </location>
</feature>
<feature type="domain" description="Protein kinase" evidence="9">
    <location>
        <begin position="104"/>
        <end position="390"/>
    </location>
</feature>
<keyword evidence="2" id="KW-0723">Serine/threonine-protein kinase</keyword>
<dbReference type="EMBL" id="JAKWFO010000016">
    <property type="protein sequence ID" value="KAI9631900.1"/>
    <property type="molecule type" value="Genomic_DNA"/>
</dbReference>
<evidence type="ECO:0000259" key="9">
    <source>
        <dbReference type="PROSITE" id="PS50011"/>
    </source>
</evidence>
<keyword evidence="3" id="KW-0808">Transferase</keyword>
<feature type="binding site" evidence="7">
    <location>
        <position position="132"/>
    </location>
    <ligand>
        <name>ATP</name>
        <dbReference type="ChEBI" id="CHEBI:30616"/>
    </ligand>
</feature>
<accession>A0AA38H0V3</accession>
<keyword evidence="5" id="KW-0418">Kinase</keyword>
<feature type="region of interest" description="Disordered" evidence="8">
    <location>
        <begin position="662"/>
        <end position="682"/>
    </location>
</feature>